<dbReference type="InterPro" id="IPR029063">
    <property type="entry name" value="SAM-dependent_MTases_sf"/>
</dbReference>
<organism evidence="2 3">
    <name type="scientific">Amycolatopsis acidiphila</name>
    <dbReference type="NCBI Taxonomy" id="715473"/>
    <lineage>
        <taxon>Bacteria</taxon>
        <taxon>Bacillati</taxon>
        <taxon>Actinomycetota</taxon>
        <taxon>Actinomycetes</taxon>
        <taxon>Pseudonocardiales</taxon>
        <taxon>Pseudonocardiaceae</taxon>
        <taxon>Amycolatopsis</taxon>
    </lineage>
</organism>
<keyword evidence="3" id="KW-1185">Reference proteome</keyword>
<dbReference type="SUPFAM" id="SSF53335">
    <property type="entry name" value="S-adenosyl-L-methionine-dependent methyltransferases"/>
    <property type="match status" value="1"/>
</dbReference>
<reference evidence="2 3" key="1">
    <citation type="submission" date="2019-07" db="EMBL/GenBank/DDBJ databases">
        <title>New species of Amycolatopsis and Streptomyces.</title>
        <authorList>
            <person name="Duangmal K."/>
            <person name="Teo W.F.A."/>
            <person name="Lipun K."/>
        </authorList>
    </citation>
    <scope>NUCLEOTIDE SEQUENCE [LARGE SCALE GENOMIC DNA]</scope>
    <source>
        <strain evidence="2 3">JCM 30562</strain>
    </source>
</reference>
<sequence length="199" mass="21672">MSPFDTALLAHTCVLELANGERIELPARRWAADPGRGDELMLARCTGPTLDIGCGPGRLTSELTARGVSSLGIDVSRTAVRLTRTRGGSALRRDVFDRVPGEGRWQHALLADGNIGIGGDPVRLLRRVRELLAPDGRVLIEVEPGRQFRRGHVRVGNSSWFPWAWLGVDALDDIAHTASLEVAWTGSHGSRHFTELAVE</sequence>
<dbReference type="EMBL" id="VJZA01000036">
    <property type="protein sequence ID" value="TVT20387.1"/>
    <property type="molecule type" value="Genomic_DNA"/>
</dbReference>
<evidence type="ECO:0000313" key="2">
    <source>
        <dbReference type="EMBL" id="TVT20387.1"/>
    </source>
</evidence>
<keyword evidence="2" id="KW-0808">Transferase</keyword>
<protein>
    <submittedName>
        <fullName evidence="2">Class I SAM-dependent methyltransferase</fullName>
    </submittedName>
</protein>
<dbReference type="InterPro" id="IPR013217">
    <property type="entry name" value="Methyltransf_12"/>
</dbReference>
<dbReference type="AlphaFoldDB" id="A0A558A803"/>
<dbReference type="RefSeq" id="WP_144641376.1">
    <property type="nucleotide sequence ID" value="NZ_BNAX01000011.1"/>
</dbReference>
<dbReference type="Gene3D" id="3.40.50.150">
    <property type="entry name" value="Vaccinia Virus protein VP39"/>
    <property type="match status" value="1"/>
</dbReference>
<dbReference type="GO" id="GO:0032259">
    <property type="term" value="P:methylation"/>
    <property type="evidence" value="ECO:0007669"/>
    <property type="project" value="UniProtKB-KW"/>
</dbReference>
<evidence type="ECO:0000313" key="3">
    <source>
        <dbReference type="Proteomes" id="UP000318578"/>
    </source>
</evidence>
<gene>
    <name evidence="2" type="ORF">FNH06_20640</name>
</gene>
<feature type="domain" description="Methyltransferase type 12" evidence="1">
    <location>
        <begin position="50"/>
        <end position="138"/>
    </location>
</feature>
<dbReference type="OrthoDB" id="4484556at2"/>
<keyword evidence="2" id="KW-0489">Methyltransferase</keyword>
<proteinExistence type="predicted"/>
<name>A0A558A803_9PSEU</name>
<evidence type="ECO:0000259" key="1">
    <source>
        <dbReference type="Pfam" id="PF08242"/>
    </source>
</evidence>
<dbReference type="Proteomes" id="UP000318578">
    <property type="component" value="Unassembled WGS sequence"/>
</dbReference>
<accession>A0A558A803</accession>
<dbReference type="Pfam" id="PF08242">
    <property type="entry name" value="Methyltransf_12"/>
    <property type="match status" value="1"/>
</dbReference>
<comment type="caution">
    <text evidence="2">The sequence shown here is derived from an EMBL/GenBank/DDBJ whole genome shotgun (WGS) entry which is preliminary data.</text>
</comment>
<dbReference type="GO" id="GO:0008168">
    <property type="term" value="F:methyltransferase activity"/>
    <property type="evidence" value="ECO:0007669"/>
    <property type="project" value="UniProtKB-KW"/>
</dbReference>